<evidence type="ECO:0000256" key="6">
    <source>
        <dbReference type="HAMAP-Rule" id="MF_00653"/>
    </source>
</evidence>
<evidence type="ECO:0000259" key="7">
    <source>
        <dbReference type="Pfam" id="PF12706"/>
    </source>
</evidence>
<gene>
    <name evidence="6 8" type="primary">pqqB</name>
    <name evidence="8" type="ORF">LQ327_25285</name>
</gene>
<feature type="domain" description="Metallo-beta-lactamase" evidence="7">
    <location>
        <begin position="48"/>
        <end position="264"/>
    </location>
</feature>
<dbReference type="NCBIfam" id="TIGR02108">
    <property type="entry name" value="PQQ_syn_pqqB"/>
    <property type="match status" value="1"/>
</dbReference>
<dbReference type="HAMAP" id="MF_00653">
    <property type="entry name" value="PQQ_syn_PqqB"/>
    <property type="match status" value="1"/>
</dbReference>
<accession>A0ABS8PI74</accession>
<comment type="function">
    <text evidence="6">May be involved in the transport of PQQ or its precursor to the periplasm.</text>
</comment>
<dbReference type="Pfam" id="PF12706">
    <property type="entry name" value="Lactamase_B_2"/>
    <property type="match status" value="1"/>
</dbReference>
<keyword evidence="4 6" id="KW-0813">Transport</keyword>
<evidence type="ECO:0000256" key="3">
    <source>
        <dbReference type="ARBA" id="ARBA00015084"/>
    </source>
</evidence>
<comment type="similarity">
    <text evidence="2 6">Belongs to the PqqB family.</text>
</comment>
<sequence>MRVRVLGSAAGGGFPQWNCSCAGCTAARDGSATPRTQSSIAVTADDDRWFLVNASPDVRQQMTACPGLHPRDGRATPLGAILLTDAEIDHTLGLMLLREGRGVTVHATAATEATLRRGTGFLTTLERYCPVEVVPVEPGVPHALTADLSYTAIDLPTGKEPRFAEVGSADDPGRVVGYRFHDRRTGGTVVYAPGVADFAPLLDACDGASCLLVDGTTFHDDELVRLGLGTKTARDMGHVSLDGPGGTLERLATLPVERRVLVHINNSNPILLEDSPERAVVEKAGVEIGTDELEIEA</sequence>
<dbReference type="PANTHER" id="PTHR42663">
    <property type="entry name" value="HYDROLASE C777.06C-RELATED-RELATED"/>
    <property type="match status" value="1"/>
</dbReference>
<evidence type="ECO:0000256" key="1">
    <source>
        <dbReference type="ARBA" id="ARBA00004886"/>
    </source>
</evidence>
<keyword evidence="5 6" id="KW-0884">PQQ biosynthesis</keyword>
<evidence type="ECO:0000313" key="9">
    <source>
        <dbReference type="Proteomes" id="UP001199469"/>
    </source>
</evidence>
<dbReference type="InterPro" id="IPR001279">
    <property type="entry name" value="Metallo-B-lactamas"/>
</dbReference>
<evidence type="ECO:0000256" key="2">
    <source>
        <dbReference type="ARBA" id="ARBA00008481"/>
    </source>
</evidence>
<dbReference type="Proteomes" id="UP001199469">
    <property type="component" value="Unassembled WGS sequence"/>
</dbReference>
<dbReference type="RefSeq" id="WP_230738568.1">
    <property type="nucleotide sequence ID" value="NZ_JAJNDB010000006.1"/>
</dbReference>
<evidence type="ECO:0000256" key="5">
    <source>
        <dbReference type="ARBA" id="ARBA00022905"/>
    </source>
</evidence>
<dbReference type="PANTHER" id="PTHR42663:SF7">
    <property type="entry name" value="COENZYME PQQ SYNTHESIS PROTEIN B"/>
    <property type="match status" value="1"/>
</dbReference>
<comment type="caution">
    <text evidence="8">The sequence shown here is derived from an EMBL/GenBank/DDBJ whole genome shotgun (WGS) entry which is preliminary data.</text>
</comment>
<dbReference type="SUPFAM" id="SSF56281">
    <property type="entry name" value="Metallo-hydrolase/oxidoreductase"/>
    <property type="match status" value="1"/>
</dbReference>
<organism evidence="8 9">
    <name type="scientific">Actinomycetospora endophytica</name>
    <dbReference type="NCBI Taxonomy" id="2291215"/>
    <lineage>
        <taxon>Bacteria</taxon>
        <taxon>Bacillati</taxon>
        <taxon>Actinomycetota</taxon>
        <taxon>Actinomycetes</taxon>
        <taxon>Pseudonocardiales</taxon>
        <taxon>Pseudonocardiaceae</taxon>
        <taxon>Actinomycetospora</taxon>
    </lineage>
</organism>
<protein>
    <recommendedName>
        <fullName evidence="3 6">Coenzyme PQQ synthesis protein B</fullName>
    </recommendedName>
    <alternativeName>
        <fullName evidence="6">Pyrroloquinoline quinone biosynthesis protein B</fullName>
    </alternativeName>
</protein>
<dbReference type="Gene3D" id="3.60.15.10">
    <property type="entry name" value="Ribonuclease Z/Hydroxyacylglutathione hydrolase-like"/>
    <property type="match status" value="1"/>
</dbReference>
<dbReference type="EMBL" id="JAJNDB010000006">
    <property type="protein sequence ID" value="MCD2196689.1"/>
    <property type="molecule type" value="Genomic_DNA"/>
</dbReference>
<evidence type="ECO:0000313" key="8">
    <source>
        <dbReference type="EMBL" id="MCD2196689.1"/>
    </source>
</evidence>
<dbReference type="InterPro" id="IPR036866">
    <property type="entry name" value="RibonucZ/Hydroxyglut_hydro"/>
</dbReference>
<comment type="pathway">
    <text evidence="1 6">Cofactor biosynthesis; pyrroloquinoline quinone biosynthesis.</text>
</comment>
<keyword evidence="9" id="KW-1185">Reference proteome</keyword>
<proteinExistence type="inferred from homology"/>
<evidence type="ECO:0000256" key="4">
    <source>
        <dbReference type="ARBA" id="ARBA00022448"/>
    </source>
</evidence>
<dbReference type="InterPro" id="IPR011842">
    <property type="entry name" value="PQQ_synth_PqqB"/>
</dbReference>
<name>A0ABS8PI74_9PSEU</name>
<reference evidence="8 9" key="1">
    <citation type="submission" date="2021-11" db="EMBL/GenBank/DDBJ databases">
        <title>Draft genome sequence of Actinomycetospora sp. SF1 isolated from the rhizosphere soil.</title>
        <authorList>
            <person name="Duangmal K."/>
            <person name="Chantavorakit T."/>
        </authorList>
    </citation>
    <scope>NUCLEOTIDE SEQUENCE [LARGE SCALE GENOMIC DNA]</scope>
    <source>
        <strain evidence="8 9">TBRC 5722</strain>
    </source>
</reference>